<dbReference type="GO" id="GO:0005929">
    <property type="term" value="C:cilium"/>
    <property type="evidence" value="ECO:0007669"/>
    <property type="project" value="TreeGrafter"/>
</dbReference>
<dbReference type="AlphaFoldDB" id="A0A8C4N299"/>
<keyword evidence="2" id="KW-1185">Reference proteome</keyword>
<dbReference type="GO" id="GO:0042073">
    <property type="term" value="P:intraciliary transport"/>
    <property type="evidence" value="ECO:0007669"/>
    <property type="project" value="InterPro"/>
</dbReference>
<evidence type="ECO:0000313" key="2">
    <source>
        <dbReference type="Proteomes" id="UP000694388"/>
    </source>
</evidence>
<dbReference type="InterPro" id="IPR033558">
    <property type="entry name" value="IFT25"/>
</dbReference>
<dbReference type="Ensembl" id="ENSEBUT00000001458.1">
    <property type="protein sequence ID" value="ENSEBUP00000001140.1"/>
    <property type="gene ID" value="ENSEBUG00000001066.1"/>
</dbReference>
<accession>A0A8C4N299</accession>
<organism evidence="1 2">
    <name type="scientific">Eptatretus burgeri</name>
    <name type="common">Inshore hagfish</name>
    <dbReference type="NCBI Taxonomy" id="7764"/>
    <lineage>
        <taxon>Eukaryota</taxon>
        <taxon>Metazoa</taxon>
        <taxon>Chordata</taxon>
        <taxon>Craniata</taxon>
        <taxon>Vertebrata</taxon>
        <taxon>Cyclostomata</taxon>
        <taxon>Myxini</taxon>
        <taxon>Myxiniformes</taxon>
        <taxon>Myxinidae</taxon>
        <taxon>Eptatretinae</taxon>
        <taxon>Eptatretus</taxon>
    </lineage>
</organism>
<dbReference type="GO" id="GO:0030992">
    <property type="term" value="C:intraciliary transport particle B"/>
    <property type="evidence" value="ECO:0007669"/>
    <property type="project" value="InterPro"/>
</dbReference>
<dbReference type="PANTHER" id="PTHR33906">
    <property type="entry name" value="INTRAFLAGELLAR TRANSPORT PROTEIN 25 HOMOLOG"/>
    <property type="match status" value="1"/>
</dbReference>
<dbReference type="PANTHER" id="PTHR33906:SF1">
    <property type="entry name" value="INTRAFLAGELLAR TRANSPORT PROTEIN 25 HOMOLOG"/>
    <property type="match status" value="1"/>
</dbReference>
<dbReference type="GO" id="GO:0005813">
    <property type="term" value="C:centrosome"/>
    <property type="evidence" value="ECO:0007669"/>
    <property type="project" value="TreeGrafter"/>
</dbReference>
<sequence length="134" mass="15114">MLDLLKEGSGGIISLATSNDARFPAENILDGQLDTFWMTTGMFPQEFVVSLVRPARLHTIRIHTHGVKHLSMEWSSAKEPVDFKHLAEKELEPMETLQVEEFSAEGLLALHLRFIILNGHDHFVSVHQVTLEGE</sequence>
<evidence type="ECO:0000313" key="1">
    <source>
        <dbReference type="Ensembl" id="ENSEBUP00000001140.1"/>
    </source>
</evidence>
<reference evidence="1" key="1">
    <citation type="submission" date="2025-05" db="UniProtKB">
        <authorList>
            <consortium name="Ensembl"/>
        </authorList>
    </citation>
    <scope>IDENTIFICATION</scope>
</reference>
<dbReference type="Proteomes" id="UP000694388">
    <property type="component" value="Unplaced"/>
</dbReference>
<dbReference type="Gene3D" id="2.60.120.260">
    <property type="entry name" value="Galactose-binding domain-like"/>
    <property type="match status" value="1"/>
</dbReference>
<name>A0A8C4N299_EPTBU</name>
<dbReference type="InterPro" id="IPR008979">
    <property type="entry name" value="Galactose-bd-like_sf"/>
</dbReference>
<dbReference type="OMA" id="MWTRNAK"/>
<dbReference type="GeneTree" id="ENSGT00940000166675"/>
<dbReference type="Ensembl" id="ENSEBUT00000001481.1">
    <property type="protein sequence ID" value="ENSEBUP00000001162.1"/>
    <property type="gene ID" value="ENSEBUG00000001066.1"/>
</dbReference>
<protein>
    <submittedName>
        <fullName evidence="1">Zgc:158640</fullName>
    </submittedName>
</protein>
<dbReference type="SUPFAM" id="SSF49785">
    <property type="entry name" value="Galactose-binding domain-like"/>
    <property type="match status" value="1"/>
</dbReference>
<proteinExistence type="predicted"/>